<dbReference type="EMBL" id="LR792632">
    <property type="protein sequence ID" value="CAB3289357.1"/>
    <property type="molecule type" value="Genomic_DNA"/>
</dbReference>
<keyword evidence="1" id="KW-0472">Membrane</keyword>
<dbReference type="RefSeq" id="WP_214399531.1">
    <property type="nucleotide sequence ID" value="NZ_LR792632.1"/>
</dbReference>
<organism evidence="2 3">
    <name type="scientific">Methanocaldococcus lauensis</name>
    <dbReference type="NCBI Taxonomy" id="2546128"/>
    <lineage>
        <taxon>Archaea</taxon>
        <taxon>Methanobacteriati</taxon>
        <taxon>Methanobacteriota</taxon>
        <taxon>Methanomada group</taxon>
        <taxon>Methanococci</taxon>
        <taxon>Methanococcales</taxon>
        <taxon>Methanocaldococcaceae</taxon>
        <taxon>Methanocaldococcus</taxon>
    </lineage>
</organism>
<proteinExistence type="predicted"/>
<dbReference type="InterPro" id="IPR002798">
    <property type="entry name" value="SpoIIM-like"/>
</dbReference>
<reference evidence="2 3" key="1">
    <citation type="submission" date="2020-04" db="EMBL/GenBank/DDBJ databases">
        <authorList>
            <consortium name="Genoscope - CEA"/>
            <person name="William W."/>
        </authorList>
    </citation>
    <scope>NUCLEOTIDE SEQUENCE [LARGE SCALE GENOMIC DNA]</scope>
    <source>
        <strain evidence="2 3">SG7</strain>
    </source>
</reference>
<sequence length="213" mass="24414">MREAYLMMVIIDSLKEITDLKEILKSPIRHKKVVLFVTAIFLISFIVSYLLIDYVPYFSGLGNLLFDNFKKEVEAYDILNTEDNLKIILFIWKHNLSVCIMDYVIGIFSTFVIIFNSYILSYVLYKFGIMAFIYLILPHGIFEIPALILSASSGILFNIGIINLLANIKFGTNKEVSYYIKESLKLLILAIILFLIAGIIEGTITFQLSKVIR</sequence>
<dbReference type="Pfam" id="PF01944">
    <property type="entry name" value="SpoIIM"/>
    <property type="match status" value="1"/>
</dbReference>
<gene>
    <name evidence="2" type="ORF">MLAUSG7_1184</name>
</gene>
<dbReference type="KEGG" id="mesg:MLAUSG7_1184"/>
<protein>
    <recommendedName>
        <fullName evidence="4">Stage II sporulation protein M</fullName>
    </recommendedName>
</protein>
<feature type="transmembrane region" description="Helical" evidence="1">
    <location>
        <begin position="122"/>
        <end position="141"/>
    </location>
</feature>
<name>A0A8D6Q126_9EURY</name>
<feature type="transmembrane region" description="Helical" evidence="1">
    <location>
        <begin position="186"/>
        <end position="208"/>
    </location>
</feature>
<dbReference type="AlphaFoldDB" id="A0A8D6Q126"/>
<dbReference type="GeneID" id="65883979"/>
<evidence type="ECO:0008006" key="4">
    <source>
        <dbReference type="Google" id="ProtNLM"/>
    </source>
</evidence>
<evidence type="ECO:0000256" key="1">
    <source>
        <dbReference type="SAM" id="Phobius"/>
    </source>
</evidence>
<keyword evidence="3" id="KW-1185">Reference proteome</keyword>
<feature type="transmembrane region" description="Helical" evidence="1">
    <location>
        <begin position="147"/>
        <end position="166"/>
    </location>
</feature>
<evidence type="ECO:0000313" key="3">
    <source>
        <dbReference type="Proteomes" id="UP000679213"/>
    </source>
</evidence>
<dbReference type="PANTHER" id="PTHR35337:SF1">
    <property type="entry name" value="SLR1478 PROTEIN"/>
    <property type="match status" value="1"/>
</dbReference>
<evidence type="ECO:0000313" key="2">
    <source>
        <dbReference type="EMBL" id="CAB3289357.1"/>
    </source>
</evidence>
<keyword evidence="1" id="KW-1133">Transmembrane helix</keyword>
<dbReference type="Proteomes" id="UP000679213">
    <property type="component" value="Chromosome I"/>
</dbReference>
<keyword evidence="1" id="KW-0812">Transmembrane</keyword>
<feature type="transmembrane region" description="Helical" evidence="1">
    <location>
        <begin position="95"/>
        <end position="115"/>
    </location>
</feature>
<feature type="transmembrane region" description="Helical" evidence="1">
    <location>
        <begin position="33"/>
        <end position="52"/>
    </location>
</feature>
<accession>A0A8D6Q126</accession>
<dbReference type="PANTHER" id="PTHR35337">
    <property type="entry name" value="SLR1478 PROTEIN"/>
    <property type="match status" value="1"/>
</dbReference>